<dbReference type="AlphaFoldDB" id="A0AAN8EKK0"/>
<dbReference type="Pfam" id="PF00300">
    <property type="entry name" value="His_Phos_1"/>
    <property type="match status" value="1"/>
</dbReference>
<dbReference type="GO" id="GO:0005737">
    <property type="term" value="C:cytoplasm"/>
    <property type="evidence" value="ECO:0007669"/>
    <property type="project" value="TreeGrafter"/>
</dbReference>
<accession>A0AAN8EKK0</accession>
<dbReference type="GO" id="GO:0016791">
    <property type="term" value="F:phosphatase activity"/>
    <property type="evidence" value="ECO:0007669"/>
    <property type="project" value="TreeGrafter"/>
</dbReference>
<gene>
    <name evidence="2" type="ORF">OHC33_007339</name>
</gene>
<keyword evidence="3" id="KW-1185">Reference proteome</keyword>
<dbReference type="PANTHER" id="PTHR48100:SF54">
    <property type="entry name" value="PHOSPHATASE SPAC5H10.03-RELATED"/>
    <property type="match status" value="1"/>
</dbReference>
<dbReference type="Gene3D" id="3.40.50.1240">
    <property type="entry name" value="Phosphoglycerate mutase-like"/>
    <property type="match status" value="1"/>
</dbReference>
<protein>
    <recommendedName>
        <fullName evidence="4">Phosphoglycerate mutase-like protein</fullName>
    </recommendedName>
</protein>
<evidence type="ECO:0000256" key="1">
    <source>
        <dbReference type="SAM" id="MobiDB-lite"/>
    </source>
</evidence>
<dbReference type="InterPro" id="IPR029033">
    <property type="entry name" value="His_PPase_superfam"/>
</dbReference>
<dbReference type="InterPro" id="IPR050275">
    <property type="entry name" value="PGM_Phosphatase"/>
</dbReference>
<proteinExistence type="predicted"/>
<evidence type="ECO:0000313" key="3">
    <source>
        <dbReference type="Proteomes" id="UP001316803"/>
    </source>
</evidence>
<name>A0AAN8EKK0_9EURO</name>
<dbReference type="CDD" id="cd07067">
    <property type="entry name" value="HP_PGM_like"/>
    <property type="match status" value="1"/>
</dbReference>
<dbReference type="EMBL" id="JAKLMC020000019">
    <property type="protein sequence ID" value="KAK5951660.1"/>
    <property type="molecule type" value="Genomic_DNA"/>
</dbReference>
<dbReference type="PANTHER" id="PTHR48100">
    <property type="entry name" value="BROAD-SPECIFICITY PHOSPHATASE YOR283W-RELATED"/>
    <property type="match status" value="1"/>
</dbReference>
<feature type="compositionally biased region" description="Acidic residues" evidence="1">
    <location>
        <begin position="219"/>
        <end position="230"/>
    </location>
</feature>
<dbReference type="InterPro" id="IPR013078">
    <property type="entry name" value="His_Pase_superF_clade-1"/>
</dbReference>
<dbReference type="Proteomes" id="UP001316803">
    <property type="component" value="Unassembled WGS sequence"/>
</dbReference>
<organism evidence="2 3">
    <name type="scientific">Knufia fluminis</name>
    <dbReference type="NCBI Taxonomy" id="191047"/>
    <lineage>
        <taxon>Eukaryota</taxon>
        <taxon>Fungi</taxon>
        <taxon>Dikarya</taxon>
        <taxon>Ascomycota</taxon>
        <taxon>Pezizomycotina</taxon>
        <taxon>Eurotiomycetes</taxon>
        <taxon>Chaetothyriomycetidae</taxon>
        <taxon>Chaetothyriales</taxon>
        <taxon>Trichomeriaceae</taxon>
        <taxon>Knufia</taxon>
    </lineage>
</organism>
<dbReference type="SMART" id="SM00855">
    <property type="entry name" value="PGAM"/>
    <property type="match status" value="1"/>
</dbReference>
<feature type="region of interest" description="Disordered" evidence="1">
    <location>
        <begin position="204"/>
        <end position="230"/>
    </location>
</feature>
<dbReference type="SUPFAM" id="SSF53254">
    <property type="entry name" value="Phosphoglycerate mutase-like"/>
    <property type="match status" value="1"/>
</dbReference>
<sequence>MAPILTCIRHAQGYHNLSPENEQKYHDPDLTKTGREQCERLRDRFPYLDGIDCIMTSPIRRTIQTALIGLEPAIEKRGLKLILVPRAQETSDKPSDTGSSVKALEKEFGDKLDERRMVEDWSSNQGKWTMDAPHIETNVVELRKFIKSLDFKHVALVAHGGFLHYFTEDWSDNPGEESGTGWVNTEFRTYEYVKGEGGHLKELAESRKRRAKGAAGGYEEGDDSVPEDQK</sequence>
<evidence type="ECO:0008006" key="4">
    <source>
        <dbReference type="Google" id="ProtNLM"/>
    </source>
</evidence>
<evidence type="ECO:0000313" key="2">
    <source>
        <dbReference type="EMBL" id="KAK5951660.1"/>
    </source>
</evidence>
<reference evidence="2 3" key="1">
    <citation type="submission" date="2022-12" db="EMBL/GenBank/DDBJ databases">
        <title>Genomic features and morphological characterization of a novel Knufia sp. strain isolated from spacecraft assembly facility.</title>
        <authorList>
            <person name="Teixeira M."/>
            <person name="Chander A.M."/>
            <person name="Stajich J.E."/>
            <person name="Venkateswaran K."/>
        </authorList>
    </citation>
    <scope>NUCLEOTIDE SEQUENCE [LARGE SCALE GENOMIC DNA]</scope>
    <source>
        <strain evidence="2 3">FJI-L2-BK-P2</strain>
    </source>
</reference>
<comment type="caution">
    <text evidence="2">The sequence shown here is derived from an EMBL/GenBank/DDBJ whole genome shotgun (WGS) entry which is preliminary data.</text>
</comment>